<evidence type="ECO:0000256" key="1">
    <source>
        <dbReference type="SAM" id="MobiDB-lite"/>
    </source>
</evidence>
<dbReference type="InterPro" id="IPR011053">
    <property type="entry name" value="Single_hybrid_motif"/>
</dbReference>
<protein>
    <recommendedName>
        <fullName evidence="2">Lipoyl-binding domain-containing protein</fullName>
    </recommendedName>
</protein>
<evidence type="ECO:0000313" key="3">
    <source>
        <dbReference type="EMBL" id="GBR76983.1"/>
    </source>
</evidence>
<name>A0A388TJ11_9BACT</name>
<dbReference type="InterPro" id="IPR000089">
    <property type="entry name" value="Biotin_lipoyl"/>
</dbReference>
<keyword evidence="4" id="KW-1185">Reference proteome</keyword>
<proteinExistence type="predicted"/>
<feature type="region of interest" description="Disordered" evidence="1">
    <location>
        <begin position="1"/>
        <end position="22"/>
    </location>
</feature>
<dbReference type="EMBL" id="BGZO01000075">
    <property type="protein sequence ID" value="GBR76983.1"/>
    <property type="molecule type" value="Genomic_DNA"/>
</dbReference>
<reference evidence="3 4" key="1">
    <citation type="journal article" date="2019" name="ISME J.">
        <title>Genome analyses of uncultured TG2/ZB3 bacteria in 'Margulisbacteria' specifically attached to ectosymbiotic spirochetes of protists in the termite gut.</title>
        <authorList>
            <person name="Utami Y.D."/>
            <person name="Kuwahara H."/>
            <person name="Igai K."/>
            <person name="Murakami T."/>
            <person name="Sugaya K."/>
            <person name="Morikawa T."/>
            <person name="Nagura Y."/>
            <person name="Yuki M."/>
            <person name="Deevong P."/>
            <person name="Inoue T."/>
            <person name="Kihara K."/>
            <person name="Lo N."/>
            <person name="Yamada A."/>
            <person name="Ohkuma M."/>
            <person name="Hongoh Y."/>
        </authorList>
    </citation>
    <scope>NUCLEOTIDE SEQUENCE [LARGE SCALE GENOMIC DNA]</scope>
    <source>
        <strain evidence="3">NkOx7-02</strain>
    </source>
</reference>
<evidence type="ECO:0000313" key="4">
    <source>
        <dbReference type="Proteomes" id="UP000275925"/>
    </source>
</evidence>
<dbReference type="CDD" id="cd06850">
    <property type="entry name" value="biotinyl_domain"/>
    <property type="match status" value="1"/>
</dbReference>
<accession>A0A388TJ11</accession>
<gene>
    <name evidence="3" type="ORF">NO2_1447</name>
</gene>
<dbReference type="Pfam" id="PF00364">
    <property type="entry name" value="Biotin_lipoyl"/>
    <property type="match status" value="1"/>
</dbReference>
<dbReference type="Proteomes" id="UP000275925">
    <property type="component" value="Unassembled WGS sequence"/>
</dbReference>
<organism evidence="3 4">
    <name type="scientific">Candidatus Termititenax persephonae</name>
    <dbReference type="NCBI Taxonomy" id="2218525"/>
    <lineage>
        <taxon>Bacteria</taxon>
        <taxon>Bacillati</taxon>
        <taxon>Candidatus Margulisiibacteriota</taxon>
        <taxon>Candidatus Termititenacia</taxon>
        <taxon>Candidatus Termititenacales</taxon>
        <taxon>Candidatus Termititenacaceae</taxon>
        <taxon>Candidatus Termititenax</taxon>
    </lineage>
</organism>
<comment type="caution">
    <text evidence="3">The sequence shown here is derived from an EMBL/GenBank/DDBJ whole genome shotgun (WGS) entry which is preliminary data.</text>
</comment>
<sequence length="154" mass="16656">MPKQPVQKQKNKQKPAAGHKSAVDLSLDGVRKFIKFAGQFPLSKLSVGKTGARLTVYQNPAAGRPAAGSKKTELKEASAPPTVREQIKSDRVGVLHSVKDIKIGGRLKSGETAAKIYAIGLAHEIKAPRDCVIKEIFAQENDLIEYGQPLFAIE</sequence>
<feature type="domain" description="Lipoyl-binding" evidence="2">
    <location>
        <begin position="101"/>
        <end position="153"/>
    </location>
</feature>
<evidence type="ECO:0000259" key="2">
    <source>
        <dbReference type="Pfam" id="PF00364"/>
    </source>
</evidence>
<dbReference type="Gene3D" id="2.40.50.100">
    <property type="match status" value="1"/>
</dbReference>
<dbReference type="SUPFAM" id="SSF51230">
    <property type="entry name" value="Single hybrid motif"/>
    <property type="match status" value="1"/>
</dbReference>
<feature type="region of interest" description="Disordered" evidence="1">
    <location>
        <begin position="61"/>
        <end position="85"/>
    </location>
</feature>
<dbReference type="AlphaFoldDB" id="A0A388TJ11"/>